<dbReference type="AlphaFoldDB" id="A0A914E7J6"/>
<sequence length="71" mass="7720">MDVLRVHFAGLTMNVLCACVSQAIWSGFDASFLWIMCHEIFEAGTELLIASCILNGSIFLGSIIAATALRR</sequence>
<proteinExistence type="predicted"/>
<organism evidence="2 3">
    <name type="scientific">Acrobeloides nanus</name>
    <dbReference type="NCBI Taxonomy" id="290746"/>
    <lineage>
        <taxon>Eukaryota</taxon>
        <taxon>Metazoa</taxon>
        <taxon>Ecdysozoa</taxon>
        <taxon>Nematoda</taxon>
        <taxon>Chromadorea</taxon>
        <taxon>Rhabditida</taxon>
        <taxon>Tylenchina</taxon>
        <taxon>Cephalobomorpha</taxon>
        <taxon>Cephaloboidea</taxon>
        <taxon>Cephalobidae</taxon>
        <taxon>Acrobeloides</taxon>
    </lineage>
</organism>
<keyword evidence="1" id="KW-1133">Transmembrane helix</keyword>
<evidence type="ECO:0000313" key="2">
    <source>
        <dbReference type="Proteomes" id="UP000887540"/>
    </source>
</evidence>
<dbReference type="WBParaSite" id="ACRNAN_scaffold6114.g12198.t1">
    <property type="protein sequence ID" value="ACRNAN_scaffold6114.g12198.t1"/>
    <property type="gene ID" value="ACRNAN_scaffold6114.g12198"/>
</dbReference>
<protein>
    <submittedName>
        <fullName evidence="3">Uncharacterized protein</fullName>
    </submittedName>
</protein>
<feature type="transmembrane region" description="Helical" evidence="1">
    <location>
        <begin position="47"/>
        <end position="69"/>
    </location>
</feature>
<dbReference type="PROSITE" id="PS51257">
    <property type="entry name" value="PROKAR_LIPOPROTEIN"/>
    <property type="match status" value="1"/>
</dbReference>
<keyword evidence="1" id="KW-0812">Transmembrane</keyword>
<name>A0A914E7J6_9BILA</name>
<reference evidence="3" key="1">
    <citation type="submission" date="2022-11" db="UniProtKB">
        <authorList>
            <consortium name="WormBaseParasite"/>
        </authorList>
    </citation>
    <scope>IDENTIFICATION</scope>
</reference>
<keyword evidence="1" id="KW-0472">Membrane</keyword>
<accession>A0A914E7J6</accession>
<dbReference type="Proteomes" id="UP000887540">
    <property type="component" value="Unplaced"/>
</dbReference>
<evidence type="ECO:0000313" key="3">
    <source>
        <dbReference type="WBParaSite" id="ACRNAN_scaffold6114.g12198.t1"/>
    </source>
</evidence>
<keyword evidence="2" id="KW-1185">Reference proteome</keyword>
<evidence type="ECO:0000256" key="1">
    <source>
        <dbReference type="SAM" id="Phobius"/>
    </source>
</evidence>
<feature type="transmembrane region" description="Helical" evidence="1">
    <location>
        <begin position="12"/>
        <end position="35"/>
    </location>
</feature>